<dbReference type="EMBL" id="JBBPBM010000043">
    <property type="protein sequence ID" value="KAK8523410.1"/>
    <property type="molecule type" value="Genomic_DNA"/>
</dbReference>
<evidence type="ECO:0000313" key="2">
    <source>
        <dbReference type="Proteomes" id="UP001472677"/>
    </source>
</evidence>
<organism evidence="1 2">
    <name type="scientific">Hibiscus sabdariffa</name>
    <name type="common">roselle</name>
    <dbReference type="NCBI Taxonomy" id="183260"/>
    <lineage>
        <taxon>Eukaryota</taxon>
        <taxon>Viridiplantae</taxon>
        <taxon>Streptophyta</taxon>
        <taxon>Embryophyta</taxon>
        <taxon>Tracheophyta</taxon>
        <taxon>Spermatophyta</taxon>
        <taxon>Magnoliopsida</taxon>
        <taxon>eudicotyledons</taxon>
        <taxon>Gunneridae</taxon>
        <taxon>Pentapetalae</taxon>
        <taxon>rosids</taxon>
        <taxon>malvids</taxon>
        <taxon>Malvales</taxon>
        <taxon>Malvaceae</taxon>
        <taxon>Malvoideae</taxon>
        <taxon>Hibiscus</taxon>
    </lineage>
</organism>
<proteinExistence type="predicted"/>
<reference evidence="1 2" key="1">
    <citation type="journal article" date="2024" name="G3 (Bethesda)">
        <title>Genome assembly of Hibiscus sabdariffa L. provides insights into metabolisms of medicinal natural products.</title>
        <authorList>
            <person name="Kim T."/>
        </authorList>
    </citation>
    <scope>NUCLEOTIDE SEQUENCE [LARGE SCALE GENOMIC DNA]</scope>
    <source>
        <strain evidence="1">TK-2024</strain>
        <tissue evidence="1">Old leaves</tissue>
    </source>
</reference>
<name>A0ABR2CW61_9ROSI</name>
<evidence type="ECO:0000313" key="1">
    <source>
        <dbReference type="EMBL" id="KAK8523410.1"/>
    </source>
</evidence>
<gene>
    <name evidence="1" type="ORF">V6N12_047930</name>
</gene>
<protein>
    <submittedName>
        <fullName evidence="1">Uncharacterized protein</fullName>
    </submittedName>
</protein>
<accession>A0ABR2CW61</accession>
<keyword evidence="2" id="KW-1185">Reference proteome</keyword>
<dbReference type="Proteomes" id="UP001472677">
    <property type="component" value="Unassembled WGS sequence"/>
</dbReference>
<sequence length="66" mass="7594">MMCYLEEKIPPTKPCSTSHGGYETSLLGLVNIVFPKQHFPLEIEDWNQTDGGDGWFYKTETEAEQR</sequence>
<comment type="caution">
    <text evidence="1">The sequence shown here is derived from an EMBL/GenBank/DDBJ whole genome shotgun (WGS) entry which is preliminary data.</text>
</comment>